<accession>A0A803MQR5</accession>
<dbReference type="AlphaFoldDB" id="A0A803MQR5"/>
<sequence length="168" mass="18680">VPPLEKLRSSFFSISNLFPQETTQAAAHQNKFIENWDDICTLFASDSATGEGAEHHDEAADAMDTEIEGVSTSETPSGGSNKRLKRDCLADALSYFAESFKDYVSRTQGPPKPSSQEIYEVVLSVLGISRHQVLQAVKRFMNVTDEFEMLNNLSEGENLDWVLLCIND</sequence>
<evidence type="ECO:0000313" key="1">
    <source>
        <dbReference type="EnsemblPlants" id="AUR62033616-RA:cds"/>
    </source>
</evidence>
<reference evidence="1" key="1">
    <citation type="journal article" date="2017" name="Nature">
        <title>The genome of Chenopodium quinoa.</title>
        <authorList>
            <person name="Jarvis D.E."/>
            <person name="Ho Y.S."/>
            <person name="Lightfoot D.J."/>
            <person name="Schmoeckel S.M."/>
            <person name="Li B."/>
            <person name="Borm T.J.A."/>
            <person name="Ohyanagi H."/>
            <person name="Mineta K."/>
            <person name="Michell C.T."/>
            <person name="Saber N."/>
            <person name="Kharbatia N.M."/>
            <person name="Rupper R.R."/>
            <person name="Sharp A.R."/>
            <person name="Dally N."/>
            <person name="Boughton B.A."/>
            <person name="Woo Y.H."/>
            <person name="Gao G."/>
            <person name="Schijlen E.G.W.M."/>
            <person name="Guo X."/>
            <person name="Momin A.A."/>
            <person name="Negrao S."/>
            <person name="Al-Babili S."/>
            <person name="Gehring C."/>
            <person name="Roessner U."/>
            <person name="Jung C."/>
            <person name="Murphy K."/>
            <person name="Arold S.T."/>
            <person name="Gojobori T."/>
            <person name="van der Linden C.G."/>
            <person name="van Loo E.N."/>
            <person name="Jellen E.N."/>
            <person name="Maughan P.J."/>
            <person name="Tester M."/>
        </authorList>
    </citation>
    <scope>NUCLEOTIDE SEQUENCE [LARGE SCALE GENOMIC DNA]</scope>
    <source>
        <strain evidence="1">cv. PI 614886</strain>
    </source>
</reference>
<dbReference type="Proteomes" id="UP000596660">
    <property type="component" value="Unplaced"/>
</dbReference>
<reference evidence="1" key="2">
    <citation type="submission" date="2021-03" db="UniProtKB">
        <authorList>
            <consortium name="EnsemblPlants"/>
        </authorList>
    </citation>
    <scope>IDENTIFICATION</scope>
</reference>
<dbReference type="Gramene" id="AUR62033616-RA">
    <property type="protein sequence ID" value="AUR62033616-RA:cds"/>
    <property type="gene ID" value="AUR62033616"/>
</dbReference>
<keyword evidence="2" id="KW-1185">Reference proteome</keyword>
<dbReference type="OMA" id="FSCAIMF"/>
<proteinExistence type="predicted"/>
<name>A0A803MQR5_CHEQI</name>
<organism evidence="1 2">
    <name type="scientific">Chenopodium quinoa</name>
    <name type="common">Quinoa</name>
    <dbReference type="NCBI Taxonomy" id="63459"/>
    <lineage>
        <taxon>Eukaryota</taxon>
        <taxon>Viridiplantae</taxon>
        <taxon>Streptophyta</taxon>
        <taxon>Embryophyta</taxon>
        <taxon>Tracheophyta</taxon>
        <taxon>Spermatophyta</taxon>
        <taxon>Magnoliopsida</taxon>
        <taxon>eudicotyledons</taxon>
        <taxon>Gunneridae</taxon>
        <taxon>Pentapetalae</taxon>
        <taxon>Caryophyllales</taxon>
        <taxon>Chenopodiaceae</taxon>
        <taxon>Chenopodioideae</taxon>
        <taxon>Atripliceae</taxon>
        <taxon>Chenopodium</taxon>
    </lineage>
</organism>
<dbReference type="EnsemblPlants" id="AUR62033616-RA">
    <property type="protein sequence ID" value="AUR62033616-RA:cds"/>
    <property type="gene ID" value="AUR62033616"/>
</dbReference>
<evidence type="ECO:0000313" key="2">
    <source>
        <dbReference type="Proteomes" id="UP000596660"/>
    </source>
</evidence>
<protein>
    <submittedName>
        <fullName evidence="1">Uncharacterized protein</fullName>
    </submittedName>
</protein>